<dbReference type="Gene3D" id="2.30.22.10">
    <property type="entry name" value="Head domain of nucleotide exchange factor GrpE"/>
    <property type="match status" value="1"/>
</dbReference>
<keyword evidence="5" id="KW-1185">Reference proteome</keyword>
<keyword evidence="1" id="KW-0143">Chaperone</keyword>
<sequence>MANKNQKHDLQDQKEQHDQHDVQALLKEINDLKEQNQALMTTNQTFQKQIEQLNQDYVSKLTVKTDEIKEILKSKEQALQARFADEVKMGVFKVFKYDMDTLLTQINHFSKIVNNQYDDPKLQGFLVGFQMIANQMQAGLSDLNIHVVNPVVGEILNDETMEVFETIKTDEHPALTILEVISPGYTYDNKTIKFAVVRVAA</sequence>
<proteinExistence type="predicted"/>
<accession>A0ABT3BNV1</accession>
<evidence type="ECO:0000313" key="5">
    <source>
        <dbReference type="Proteomes" id="UP001207252"/>
    </source>
</evidence>
<evidence type="ECO:0000313" key="4">
    <source>
        <dbReference type="EMBL" id="MCV3753935.1"/>
    </source>
</evidence>
<dbReference type="SUPFAM" id="SSF51064">
    <property type="entry name" value="Head domain of nucleotide exchange factor GrpE"/>
    <property type="match status" value="1"/>
</dbReference>
<feature type="coiled-coil region" evidence="2">
    <location>
        <begin position="22"/>
        <end position="56"/>
    </location>
</feature>
<evidence type="ECO:0000256" key="1">
    <source>
        <dbReference type="ARBA" id="ARBA00023186"/>
    </source>
</evidence>
<gene>
    <name evidence="4" type="primary">grpE</name>
    <name evidence="4" type="ORF">OF365_00930</name>
</gene>
<organism evidence="4 5">
    <name type="scientific">Ureaplasma zalophigenitalium</name>
    <dbReference type="NCBI Taxonomy" id="907723"/>
    <lineage>
        <taxon>Bacteria</taxon>
        <taxon>Bacillati</taxon>
        <taxon>Mycoplasmatota</taxon>
        <taxon>Mycoplasmoidales</taxon>
        <taxon>Mycoplasmoidaceae</taxon>
        <taxon>Ureaplasma</taxon>
    </lineage>
</organism>
<keyword evidence="2" id="KW-0175">Coiled coil</keyword>
<dbReference type="InterPro" id="IPR000740">
    <property type="entry name" value="GrpE"/>
</dbReference>
<reference evidence="4 5" key="1">
    <citation type="journal article" date="2020" name="Int. J. Syst. Evol. Microbiol.">
        <title>Ureaplasma miroungigenitalium sp. nov. isolated from northern elephant seals (Mirounga angustirostris) and Ureaplasma zalophigenitalium sp. nov. isolated from California sea lions (Zalophus californianus).</title>
        <authorList>
            <person name="Volokhov D.V."/>
            <person name="Gulland F.M."/>
            <person name="Gao Y."/>
            <person name="Chizhikov V.E."/>
        </authorList>
    </citation>
    <scope>NUCLEOTIDE SEQUENCE [LARGE SCALE GENOMIC DNA]</scope>
    <source>
        <strain evidence="4 5">CSL7644-GEN</strain>
    </source>
</reference>
<dbReference type="EMBL" id="JAOXHJ010000001">
    <property type="protein sequence ID" value="MCV3753935.1"/>
    <property type="molecule type" value="Genomic_DNA"/>
</dbReference>
<name>A0ABT3BNV1_9BACT</name>
<dbReference type="InterPro" id="IPR009012">
    <property type="entry name" value="GrpE_head"/>
</dbReference>
<comment type="caution">
    <text evidence="4">The sequence shown here is derived from an EMBL/GenBank/DDBJ whole genome shotgun (WGS) entry which is preliminary data.</text>
</comment>
<protein>
    <submittedName>
        <fullName evidence="4">Nucleotide exchange factor GrpE</fullName>
    </submittedName>
</protein>
<evidence type="ECO:0000256" key="3">
    <source>
        <dbReference type="SAM" id="MobiDB-lite"/>
    </source>
</evidence>
<evidence type="ECO:0000256" key="2">
    <source>
        <dbReference type="SAM" id="Coils"/>
    </source>
</evidence>
<feature type="region of interest" description="Disordered" evidence="3">
    <location>
        <begin position="1"/>
        <end position="20"/>
    </location>
</feature>
<dbReference type="Proteomes" id="UP001207252">
    <property type="component" value="Unassembled WGS sequence"/>
</dbReference>
<dbReference type="RefSeq" id="WP_263817736.1">
    <property type="nucleotide sequence ID" value="NZ_JAOXHJ010000001.1"/>
</dbReference>
<dbReference type="Pfam" id="PF01025">
    <property type="entry name" value="GrpE"/>
    <property type="match status" value="1"/>
</dbReference>